<dbReference type="Gene3D" id="1.50.10.10">
    <property type="match status" value="1"/>
</dbReference>
<feature type="region of interest" description="Disordered" evidence="3">
    <location>
        <begin position="30"/>
        <end position="59"/>
    </location>
</feature>
<dbReference type="PANTHER" id="PTHR36845">
    <property type="entry name" value="HYDROLASE, PUTATIVE (AFU_ORTHOLOGUE AFUA_7G05090)-RELATED"/>
    <property type="match status" value="1"/>
</dbReference>
<dbReference type="EMBL" id="NAJL01000056">
    <property type="protein sequence ID" value="TKA23397.1"/>
    <property type="molecule type" value="Genomic_DNA"/>
</dbReference>
<dbReference type="GO" id="GO:0052757">
    <property type="term" value="F:chondroitin hydrolase activity"/>
    <property type="evidence" value="ECO:0007669"/>
    <property type="project" value="TreeGrafter"/>
</dbReference>
<keyword evidence="5" id="KW-1185">Reference proteome</keyword>
<accession>A0A4U0TNB0</accession>
<dbReference type="Proteomes" id="UP000308549">
    <property type="component" value="Unassembled WGS sequence"/>
</dbReference>
<sequence length="303" mass="33584">MGTSTSTLATSSGHQVSSPAALLFSTNDSVDGASETQQSTNDSYIRSSSNMPATGGPMPFMHKPHDEILTTLDLNLLYYVAHELHDDRLADIATKHARTLMQSHVRGDNSTWHVVNFDQDTAKIKRRMTNQGYSDDSCWARGQAWGITGYAQTYGWTGDPRFLDMSCRLADYFIDQLPDDHVPVWDFSRLQPGPKDTSAALVAVYGMLLLHQHLHSNTNRYLSAALRILEGVLGTSMAAEARFCDDEPGSALGTINEGAETIVLHATINNYEFAPRRFADHGLVYADYYFLLIGNELLRMGIM</sequence>
<protein>
    <recommendedName>
        <fullName evidence="6">Unsaturated glucuronyl hydrolase</fullName>
    </recommendedName>
</protein>
<evidence type="ECO:0000313" key="5">
    <source>
        <dbReference type="Proteomes" id="UP000308549"/>
    </source>
</evidence>
<evidence type="ECO:0000256" key="3">
    <source>
        <dbReference type="SAM" id="MobiDB-lite"/>
    </source>
</evidence>
<dbReference type="PANTHER" id="PTHR36845:SF1">
    <property type="entry name" value="HYDROLASE, PUTATIVE (AFU_ORTHOLOGUE AFUA_7G05090)-RELATED"/>
    <property type="match status" value="1"/>
</dbReference>
<keyword evidence="1" id="KW-0378">Hydrolase</keyword>
<evidence type="ECO:0008006" key="6">
    <source>
        <dbReference type="Google" id="ProtNLM"/>
    </source>
</evidence>
<dbReference type="InterPro" id="IPR052369">
    <property type="entry name" value="UG_Glycosaminoglycan_Hydrolase"/>
</dbReference>
<comment type="similarity">
    <text evidence="2">Belongs to the glycosyl hydrolase 88 family.</text>
</comment>
<proteinExistence type="inferred from homology"/>
<evidence type="ECO:0000256" key="1">
    <source>
        <dbReference type="ARBA" id="ARBA00022801"/>
    </source>
</evidence>
<dbReference type="InterPro" id="IPR012341">
    <property type="entry name" value="6hp_glycosidase-like_sf"/>
</dbReference>
<evidence type="ECO:0000256" key="2">
    <source>
        <dbReference type="ARBA" id="ARBA00038358"/>
    </source>
</evidence>
<dbReference type="GO" id="GO:0000272">
    <property type="term" value="P:polysaccharide catabolic process"/>
    <property type="evidence" value="ECO:0007669"/>
    <property type="project" value="TreeGrafter"/>
</dbReference>
<reference evidence="4 5" key="1">
    <citation type="submission" date="2017-03" db="EMBL/GenBank/DDBJ databases">
        <title>Genomes of endolithic fungi from Antarctica.</title>
        <authorList>
            <person name="Coleine C."/>
            <person name="Masonjones S."/>
            <person name="Stajich J.E."/>
        </authorList>
    </citation>
    <scope>NUCLEOTIDE SEQUENCE [LARGE SCALE GENOMIC DNA]</scope>
    <source>
        <strain evidence="4 5">CCFEE 6315</strain>
    </source>
</reference>
<organism evidence="4 5">
    <name type="scientific">Salinomyces thailandicus</name>
    <dbReference type="NCBI Taxonomy" id="706561"/>
    <lineage>
        <taxon>Eukaryota</taxon>
        <taxon>Fungi</taxon>
        <taxon>Dikarya</taxon>
        <taxon>Ascomycota</taxon>
        <taxon>Pezizomycotina</taxon>
        <taxon>Dothideomycetes</taxon>
        <taxon>Dothideomycetidae</taxon>
        <taxon>Mycosphaerellales</taxon>
        <taxon>Teratosphaeriaceae</taxon>
        <taxon>Salinomyces</taxon>
    </lineage>
</organism>
<dbReference type="InterPro" id="IPR008928">
    <property type="entry name" value="6-hairpin_glycosidase_sf"/>
</dbReference>
<gene>
    <name evidence="4" type="ORF">B0A50_07273</name>
</gene>
<dbReference type="OrthoDB" id="2317065at2759"/>
<evidence type="ECO:0000313" key="4">
    <source>
        <dbReference type="EMBL" id="TKA23397.1"/>
    </source>
</evidence>
<comment type="caution">
    <text evidence="4">The sequence shown here is derived from an EMBL/GenBank/DDBJ whole genome shotgun (WGS) entry which is preliminary data.</text>
</comment>
<dbReference type="AlphaFoldDB" id="A0A4U0TNB0"/>
<feature type="compositionally biased region" description="Polar residues" evidence="3">
    <location>
        <begin position="30"/>
        <end position="52"/>
    </location>
</feature>
<name>A0A4U0TNB0_9PEZI</name>
<dbReference type="SUPFAM" id="SSF48208">
    <property type="entry name" value="Six-hairpin glycosidases"/>
    <property type="match status" value="1"/>
</dbReference>